<reference evidence="8 9" key="1">
    <citation type="journal article" date="2016" name="Genome Biol. Evol.">
        <title>Divergent and convergent evolution of fungal pathogenicity.</title>
        <authorList>
            <person name="Shang Y."/>
            <person name="Xiao G."/>
            <person name="Zheng P."/>
            <person name="Cen K."/>
            <person name="Zhan S."/>
            <person name="Wang C."/>
        </authorList>
    </citation>
    <scope>NUCLEOTIDE SEQUENCE [LARGE SCALE GENOMIC DNA]</scope>
    <source>
        <strain evidence="8 9">RCEF 2490</strain>
    </source>
</reference>
<dbReference type="GO" id="GO:0016126">
    <property type="term" value="P:sterol biosynthetic process"/>
    <property type="evidence" value="ECO:0007669"/>
    <property type="project" value="TreeGrafter"/>
</dbReference>
<name>A0A167ZXR6_9HYPO</name>
<keyword evidence="5 7" id="KW-1133">Transmembrane helix</keyword>
<comment type="subcellular location">
    <subcellularLocation>
        <location evidence="1">Endoplasmic reticulum membrane</location>
        <topology evidence="1">Multi-pass membrane protein</topology>
    </subcellularLocation>
</comment>
<feature type="transmembrane region" description="Helical" evidence="7">
    <location>
        <begin position="161"/>
        <end position="183"/>
    </location>
</feature>
<keyword evidence="9" id="KW-1185">Reference proteome</keyword>
<evidence type="ECO:0000256" key="5">
    <source>
        <dbReference type="ARBA" id="ARBA00022989"/>
    </source>
</evidence>
<evidence type="ECO:0000256" key="4">
    <source>
        <dbReference type="ARBA" id="ARBA00022824"/>
    </source>
</evidence>
<dbReference type="Proteomes" id="UP000078544">
    <property type="component" value="Unassembled WGS sequence"/>
</dbReference>
<sequence length="389" mass="42771">MNDDGPQIVRPVPRRPFDLNFTTATLQDDDSMQEDRFSRSDSQQDIDISSFRFLNTLDRSDSTPSLSRPQSFMNLTSSTLMGIYSEASSYTRDRYTNDVEDVDTPWGTGARTPIRRPSVDDATYELMRDRSHVHRHEPFVGHHPKGDNFTSSTAPDASISLTIRGIVLFVLGLGYGALVTRLHNEQNHMHQLPDESIMNPGNNWRYLVLWGLAGVALGSLLPWFDSVWEGLFGSDAESGASASSPSTDWALVMRAVGAFVGIIFAIRKLAWASTFQVAATLALVNPLLWWLIDRSKPGLVLSTAVGLTGSVLLLGVNPEIMPAPSVFHARNVSASLDVDPAVLGGLANQETVEVGVWMLSVLFCSCVCFGNIGRRLSWKRSSGRWGGIR</sequence>
<evidence type="ECO:0000256" key="2">
    <source>
        <dbReference type="ARBA" id="ARBA00007475"/>
    </source>
</evidence>
<accession>A0A167ZXR6</accession>
<evidence type="ECO:0000256" key="6">
    <source>
        <dbReference type="ARBA" id="ARBA00023136"/>
    </source>
</evidence>
<evidence type="ECO:0000256" key="7">
    <source>
        <dbReference type="SAM" id="Phobius"/>
    </source>
</evidence>
<evidence type="ECO:0000313" key="8">
    <source>
        <dbReference type="EMBL" id="KZZ93225.1"/>
    </source>
</evidence>
<dbReference type="Pfam" id="PF07281">
    <property type="entry name" value="INSIG"/>
    <property type="match status" value="1"/>
</dbReference>
<dbReference type="EMBL" id="AZGY01000013">
    <property type="protein sequence ID" value="KZZ93225.1"/>
    <property type="molecule type" value="Genomic_DNA"/>
</dbReference>
<evidence type="ECO:0000256" key="3">
    <source>
        <dbReference type="ARBA" id="ARBA00022692"/>
    </source>
</evidence>
<feature type="transmembrane region" description="Helical" evidence="7">
    <location>
        <begin position="273"/>
        <end position="292"/>
    </location>
</feature>
<evidence type="ECO:0000313" key="9">
    <source>
        <dbReference type="Proteomes" id="UP000078544"/>
    </source>
</evidence>
<dbReference type="GO" id="GO:0005789">
    <property type="term" value="C:endoplasmic reticulum membrane"/>
    <property type="evidence" value="ECO:0007669"/>
    <property type="project" value="UniProtKB-SubCell"/>
</dbReference>
<dbReference type="PANTHER" id="PTHR15301:SF3">
    <property type="entry name" value="PROTEIN NSG1-RELATED"/>
    <property type="match status" value="1"/>
</dbReference>
<protein>
    <submittedName>
        <fullName evidence="8">INSIG domain-containing protein</fullName>
    </submittedName>
</protein>
<proteinExistence type="inferred from homology"/>
<feature type="transmembrane region" description="Helical" evidence="7">
    <location>
        <begin position="354"/>
        <end position="372"/>
    </location>
</feature>
<comment type="caution">
    <text evidence="8">The sequence shown here is derived from an EMBL/GenBank/DDBJ whole genome shotgun (WGS) entry which is preliminary data.</text>
</comment>
<dbReference type="AlphaFoldDB" id="A0A167ZXR6"/>
<evidence type="ECO:0000256" key="1">
    <source>
        <dbReference type="ARBA" id="ARBA00004477"/>
    </source>
</evidence>
<organism evidence="8 9">
    <name type="scientific">Moelleriella libera RCEF 2490</name>
    <dbReference type="NCBI Taxonomy" id="1081109"/>
    <lineage>
        <taxon>Eukaryota</taxon>
        <taxon>Fungi</taxon>
        <taxon>Dikarya</taxon>
        <taxon>Ascomycota</taxon>
        <taxon>Pezizomycotina</taxon>
        <taxon>Sordariomycetes</taxon>
        <taxon>Hypocreomycetidae</taxon>
        <taxon>Hypocreales</taxon>
        <taxon>Clavicipitaceae</taxon>
        <taxon>Moelleriella</taxon>
    </lineage>
</organism>
<keyword evidence="6 7" id="KW-0472">Membrane</keyword>
<dbReference type="InterPro" id="IPR025929">
    <property type="entry name" value="INSIG_fam"/>
</dbReference>
<feature type="transmembrane region" description="Helical" evidence="7">
    <location>
        <begin position="204"/>
        <end position="224"/>
    </location>
</feature>
<keyword evidence="3 7" id="KW-0812">Transmembrane</keyword>
<gene>
    <name evidence="8" type="ORF">AAL_05610</name>
</gene>
<keyword evidence="4" id="KW-0256">Endoplasmic reticulum</keyword>
<comment type="similarity">
    <text evidence="2">Belongs to the INSIG family.</text>
</comment>
<dbReference type="PANTHER" id="PTHR15301">
    <property type="entry name" value="INSULIN-INDUCED GENE 1"/>
    <property type="match status" value="1"/>
</dbReference>
<dbReference type="STRING" id="1081109.A0A167ZXR6"/>
<dbReference type="OrthoDB" id="205546at2759"/>